<feature type="repeat" description="ANK" evidence="3">
    <location>
        <begin position="181"/>
        <end position="213"/>
    </location>
</feature>
<dbReference type="EMBL" id="JAKCXM010000130">
    <property type="protein sequence ID" value="KAJ0401375.1"/>
    <property type="molecule type" value="Genomic_DNA"/>
</dbReference>
<dbReference type="SMART" id="SM00248">
    <property type="entry name" value="ANK"/>
    <property type="match status" value="4"/>
</dbReference>
<feature type="compositionally biased region" description="Low complexity" evidence="4">
    <location>
        <begin position="33"/>
        <end position="45"/>
    </location>
</feature>
<keyword evidence="2 3" id="KW-0040">ANK repeat</keyword>
<evidence type="ECO:0000256" key="1">
    <source>
        <dbReference type="ARBA" id="ARBA00022737"/>
    </source>
</evidence>
<evidence type="ECO:0000313" key="6">
    <source>
        <dbReference type="Proteomes" id="UP001209570"/>
    </source>
</evidence>
<protein>
    <recommendedName>
        <fullName evidence="7">Myosin-like protein</fullName>
    </recommendedName>
</protein>
<reference evidence="5" key="1">
    <citation type="submission" date="2021-12" db="EMBL/GenBank/DDBJ databases">
        <title>Prjna785345.</title>
        <authorList>
            <person name="Rujirawat T."/>
            <person name="Krajaejun T."/>
        </authorList>
    </citation>
    <scope>NUCLEOTIDE SEQUENCE</scope>
    <source>
        <strain evidence="5">Pi057C3</strain>
    </source>
</reference>
<dbReference type="AlphaFoldDB" id="A0AAD5M3Y7"/>
<dbReference type="Gene3D" id="3.30.40.10">
    <property type="entry name" value="Zinc/RING finger domain, C3HC4 (zinc finger)"/>
    <property type="match status" value="1"/>
</dbReference>
<dbReference type="Pfam" id="PF00023">
    <property type="entry name" value="Ank"/>
    <property type="match status" value="1"/>
</dbReference>
<proteinExistence type="predicted"/>
<feature type="repeat" description="ANK" evidence="3">
    <location>
        <begin position="72"/>
        <end position="92"/>
    </location>
</feature>
<sequence>MMEDVAKTKIMIATLQKYGYDLEDLSDDRDSSHSTSSSSSTGSSPDAPPAAPAALRPSSSATSILQLRERKNNQTALHIAVKKGHMDVLRALAKLPRANELVNVGDRHANTALHFAASATKDPATACEMIELLFSMGASPHAVNVRGQTPLMIHIMTVKDDNPSIARLFVQRSIVLNELINGTTYLHMAVERGLTEIAGALVAGGASINIPDTNGAMVSDTIPRKTLVRLICFMKEGTQSAPLGMARNVCKICKRPRGMLETFKDCNLCGRVVCKTDSKKASEVKTSSGSDHASSKEKDAGRLCNVCCTVVMLRDKQHKAKEDFNQKLFGGGMK</sequence>
<dbReference type="Proteomes" id="UP001209570">
    <property type="component" value="Unassembled WGS sequence"/>
</dbReference>
<dbReference type="InterPro" id="IPR050745">
    <property type="entry name" value="Multifunctional_regulatory"/>
</dbReference>
<evidence type="ECO:0008006" key="7">
    <source>
        <dbReference type="Google" id="ProtNLM"/>
    </source>
</evidence>
<organism evidence="5 6">
    <name type="scientific">Pythium insidiosum</name>
    <name type="common">Pythiosis disease agent</name>
    <dbReference type="NCBI Taxonomy" id="114742"/>
    <lineage>
        <taxon>Eukaryota</taxon>
        <taxon>Sar</taxon>
        <taxon>Stramenopiles</taxon>
        <taxon>Oomycota</taxon>
        <taxon>Peronosporomycetes</taxon>
        <taxon>Pythiales</taxon>
        <taxon>Pythiaceae</taxon>
        <taxon>Pythium</taxon>
    </lineage>
</organism>
<dbReference type="SUPFAM" id="SSF57903">
    <property type="entry name" value="FYVE/PHD zinc finger"/>
    <property type="match status" value="1"/>
</dbReference>
<evidence type="ECO:0000256" key="2">
    <source>
        <dbReference type="ARBA" id="ARBA00023043"/>
    </source>
</evidence>
<dbReference type="InterPro" id="IPR013083">
    <property type="entry name" value="Znf_RING/FYVE/PHD"/>
</dbReference>
<keyword evidence="1" id="KW-0677">Repeat</keyword>
<gene>
    <name evidence="5" type="ORF">P43SY_001313</name>
</gene>
<comment type="caution">
    <text evidence="5">The sequence shown here is derived from an EMBL/GenBank/DDBJ whole genome shotgun (WGS) entry which is preliminary data.</text>
</comment>
<dbReference type="PROSITE" id="PS50088">
    <property type="entry name" value="ANK_REPEAT"/>
    <property type="match status" value="3"/>
</dbReference>
<evidence type="ECO:0000313" key="5">
    <source>
        <dbReference type="EMBL" id="KAJ0401375.1"/>
    </source>
</evidence>
<dbReference type="InterPro" id="IPR036770">
    <property type="entry name" value="Ankyrin_rpt-contain_sf"/>
</dbReference>
<evidence type="ECO:0000256" key="4">
    <source>
        <dbReference type="SAM" id="MobiDB-lite"/>
    </source>
</evidence>
<dbReference type="PANTHER" id="PTHR24189:SF50">
    <property type="entry name" value="ANKYRIN REPEAT AND SOCS BOX PROTEIN 2"/>
    <property type="match status" value="1"/>
</dbReference>
<dbReference type="SUPFAM" id="SSF48403">
    <property type="entry name" value="Ankyrin repeat"/>
    <property type="match status" value="1"/>
</dbReference>
<dbReference type="PROSITE" id="PS50297">
    <property type="entry name" value="ANK_REP_REGION"/>
    <property type="match status" value="2"/>
</dbReference>
<dbReference type="Pfam" id="PF12796">
    <property type="entry name" value="Ank_2"/>
    <property type="match status" value="1"/>
</dbReference>
<keyword evidence="6" id="KW-1185">Reference proteome</keyword>
<evidence type="ECO:0000256" key="3">
    <source>
        <dbReference type="PROSITE-ProRule" id="PRU00023"/>
    </source>
</evidence>
<dbReference type="PANTHER" id="PTHR24189">
    <property type="entry name" value="MYOTROPHIN"/>
    <property type="match status" value="1"/>
</dbReference>
<name>A0AAD5M3Y7_PYTIN</name>
<feature type="repeat" description="ANK" evidence="3">
    <location>
        <begin position="108"/>
        <end position="145"/>
    </location>
</feature>
<feature type="region of interest" description="Disordered" evidence="4">
    <location>
        <begin position="24"/>
        <end position="60"/>
    </location>
</feature>
<dbReference type="InterPro" id="IPR011011">
    <property type="entry name" value="Znf_FYVE_PHD"/>
</dbReference>
<dbReference type="Gene3D" id="1.25.40.20">
    <property type="entry name" value="Ankyrin repeat-containing domain"/>
    <property type="match status" value="1"/>
</dbReference>
<dbReference type="InterPro" id="IPR002110">
    <property type="entry name" value="Ankyrin_rpt"/>
</dbReference>
<accession>A0AAD5M3Y7</accession>